<dbReference type="GO" id="GO:0003723">
    <property type="term" value="F:RNA binding"/>
    <property type="evidence" value="ECO:0007669"/>
    <property type="project" value="InterPro"/>
</dbReference>
<feature type="compositionally biased region" description="Basic and acidic residues" evidence="1">
    <location>
        <begin position="282"/>
        <end position="307"/>
    </location>
</feature>
<feature type="region of interest" description="Disordered" evidence="1">
    <location>
        <begin position="252"/>
        <end position="371"/>
    </location>
</feature>
<gene>
    <name evidence="2" type="ORF">LLUT_LOCUS11813</name>
</gene>
<dbReference type="InterPro" id="IPR028364">
    <property type="entry name" value="Ribosomal_uL1/biogenesis"/>
</dbReference>
<dbReference type="SUPFAM" id="SSF56808">
    <property type="entry name" value="Ribosomal protein L1"/>
    <property type="match status" value="1"/>
</dbReference>
<dbReference type="InterPro" id="IPR016095">
    <property type="entry name" value="Ribosomal_uL1_3-a/b-sand"/>
</dbReference>
<evidence type="ECO:0000256" key="1">
    <source>
        <dbReference type="SAM" id="MobiDB-lite"/>
    </source>
</evidence>
<dbReference type="CDD" id="cd00403">
    <property type="entry name" value="Ribosomal_L1"/>
    <property type="match status" value="1"/>
</dbReference>
<dbReference type="PANTHER" id="PTHR23105">
    <property type="entry name" value="RIBOSOMAL PROTEIN L7AE FAMILY MEMBER"/>
    <property type="match status" value="1"/>
</dbReference>
<dbReference type="AlphaFoldDB" id="A0AAV1WN95"/>
<evidence type="ECO:0000313" key="3">
    <source>
        <dbReference type="Proteomes" id="UP001497480"/>
    </source>
</evidence>
<sequence length="371" mass="41636">MAVIITPETVERAIDSLLKWRNSQPQTQKSKLLDQDDEFIYLTLTLKKVPPKGRVNPHKVPLPHSLTSESSERCLIIDDRPKSNLTKADAEKKIKSEGIPISEVLKLSKLASDYRAFDAKRKLCDSYDMFFADKRIVPLLARLLGKQFLKKKKVPLPLDLQKKNWKEQVEKACSSGLLTLRSGTCSVVRVAKLSMERDEIVENVVAAIGGVVEIIPKKWENVRSFHVKLLESLALPVYQAVPDIKFRIDGSKAEEEDEKKEEEDGGEVHDQKTAKKKKKKGKIPEVRDMDEKIGKDEDLAIEDKLGSDDAGDSDSDEKGSGELVKKKRKKGVKLENGALGELSSAKKKLKKSAKESGKRKKKDGKENLTEQ</sequence>
<reference evidence="2 3" key="1">
    <citation type="submission" date="2024-03" db="EMBL/GenBank/DDBJ databases">
        <authorList>
            <person name="Martinez-Hernandez J."/>
        </authorList>
    </citation>
    <scope>NUCLEOTIDE SEQUENCE [LARGE SCALE GENOMIC DNA]</scope>
</reference>
<evidence type="ECO:0008006" key="4">
    <source>
        <dbReference type="Google" id="ProtNLM"/>
    </source>
</evidence>
<feature type="compositionally biased region" description="Acidic residues" evidence="1">
    <location>
        <begin position="254"/>
        <end position="265"/>
    </location>
</feature>
<protein>
    <recommendedName>
        <fullName evidence="4">Ribosomal protein L1</fullName>
    </recommendedName>
</protein>
<comment type="caution">
    <text evidence="2">The sequence shown here is derived from an EMBL/GenBank/DDBJ whole genome shotgun (WGS) entry which is preliminary data.</text>
</comment>
<feature type="compositionally biased region" description="Basic residues" evidence="1">
    <location>
        <begin position="345"/>
        <end position="362"/>
    </location>
</feature>
<dbReference type="EMBL" id="CAXHTB010000008">
    <property type="protein sequence ID" value="CAL0310753.1"/>
    <property type="molecule type" value="Genomic_DNA"/>
</dbReference>
<accession>A0AAV1WN95</accession>
<dbReference type="InterPro" id="IPR023674">
    <property type="entry name" value="Ribosomal_uL1-like"/>
</dbReference>
<organism evidence="2 3">
    <name type="scientific">Lupinus luteus</name>
    <name type="common">European yellow lupine</name>
    <dbReference type="NCBI Taxonomy" id="3873"/>
    <lineage>
        <taxon>Eukaryota</taxon>
        <taxon>Viridiplantae</taxon>
        <taxon>Streptophyta</taxon>
        <taxon>Embryophyta</taxon>
        <taxon>Tracheophyta</taxon>
        <taxon>Spermatophyta</taxon>
        <taxon>Magnoliopsida</taxon>
        <taxon>eudicotyledons</taxon>
        <taxon>Gunneridae</taxon>
        <taxon>Pentapetalae</taxon>
        <taxon>rosids</taxon>
        <taxon>fabids</taxon>
        <taxon>Fabales</taxon>
        <taxon>Fabaceae</taxon>
        <taxon>Papilionoideae</taxon>
        <taxon>50 kb inversion clade</taxon>
        <taxon>genistoids sensu lato</taxon>
        <taxon>core genistoids</taxon>
        <taxon>Genisteae</taxon>
        <taxon>Lupinus</taxon>
    </lineage>
</organism>
<dbReference type="Pfam" id="PF00687">
    <property type="entry name" value="Ribosomal_L1"/>
    <property type="match status" value="1"/>
</dbReference>
<evidence type="ECO:0000313" key="2">
    <source>
        <dbReference type="EMBL" id="CAL0310753.1"/>
    </source>
</evidence>
<feature type="compositionally biased region" description="Low complexity" evidence="1">
    <location>
        <begin position="334"/>
        <end position="343"/>
    </location>
</feature>
<name>A0AAV1WN95_LUPLU</name>
<keyword evidence="3" id="KW-1185">Reference proteome</keyword>
<dbReference type="FunFam" id="3.40.50.790:FF:000012">
    <property type="entry name" value="Ribosomal protein L1p/L10e family"/>
    <property type="match status" value="1"/>
</dbReference>
<dbReference type="Proteomes" id="UP001497480">
    <property type="component" value="Unassembled WGS sequence"/>
</dbReference>
<dbReference type="Gene3D" id="3.40.50.790">
    <property type="match status" value="1"/>
</dbReference>
<proteinExistence type="predicted"/>
<dbReference type="InterPro" id="IPR050257">
    <property type="entry name" value="eL8/uL1-like"/>
</dbReference>